<feature type="transmembrane region" description="Helical" evidence="2">
    <location>
        <begin position="61"/>
        <end position="84"/>
    </location>
</feature>
<dbReference type="InterPro" id="IPR031617">
    <property type="entry name" value="PelG"/>
</dbReference>
<evidence type="ECO:0000313" key="3">
    <source>
        <dbReference type="EMBL" id="RNB75955.1"/>
    </source>
</evidence>
<keyword evidence="2" id="KW-0472">Membrane</keyword>
<feature type="transmembrane region" description="Helical" evidence="2">
    <location>
        <begin position="398"/>
        <end position="417"/>
    </location>
</feature>
<sequence length="1041" mass="119746">MAGIGFELRKLFREQGLINNVKAYAYSSLTTVGPMILCMVLIIALQRIMSANNSSYIEWELYIATVSYCFVFSIIFTSGISMVLTRYVADMIYEKKYDRLMSSYYGALIFILPIGGVIAALFVSQVSASLDYKIAAYLFFMELIVIWLQGVYLSALKDYIRIVRSFIIGVAAAQLSGSLLFLLTDLQATTAALLGIDTGFFIIAALSFYHFEQRFPRGKSQFHFDFLRYFGRYSSLFFAGCFVYSGVYLHNFVYWLGPRGVGVADQFLVMPFYDLPVFYAFISVMPTLVTFVVSVETSFYEKFRIYYLNILNGGTVTDIRAAKSSMQKTLIREISFLMEIQLLFTVLSIALGIKFLPTIGFTMAQLDVFILLALAYFLFIIMFVLMHILMYFDDRKGVLLIGALFVLLNIGFTAWMMHLEYDGLGMFIASFIALVVVIVRLLHVLRNIDYFTFCSQPISPKKLTKEKSFFNKQQTFVSVLLVLSLGLFACSTGADNGNAAGQEAGQAEAQAEEIEQLADDSTSRLIEDKRIYERDDDGSLKTLYVTILPDKPNADKPLDWYGLNRLPDGGEGKLEMIMQEGAGGGKGPMTGMFGFGTDKANGTITLRGRTAWYSSQKSYRIKLNDEAGLWLDQRSFNLNKHSLDLSRVRNKLSFDLFEEIPDMTSLRTQFVHMYVKDLSTGNLQAPFVDYGLYTHVEQPNKQFLKAHMLDPNGYLYKVSFFEFERYEENIKPHDDPTYNKAAFEEILEIKGREEHDKLISMLNDVNDRSIPIEKVIEKHFDLNNFLTWTAANILMDNMDTDANNYYLYSPLNSDKWYFLPWDYDGGWELQRRKGSIHPYQNGISNYWGSVLHNRYFRHTEHVEQLKKKMEELSKTINKEHITQLLNSYTKTVEPFLFRNPDMAYLPGLNSHFKNELQILANTPERGMQRFLDELEKPQPFFQDEVEQDDHLLKFSWQISFDLQGDELVYDSTVSKDPQFTQIVASRTNLKENRMEIPALPPGTYYWKVVVRDSKGNSQNSFDYYMNSDADYFFGMREFEVE</sequence>
<feature type="transmembrane region" description="Helical" evidence="2">
    <location>
        <begin position="475"/>
        <end position="494"/>
    </location>
</feature>
<feature type="transmembrane region" description="Helical" evidence="2">
    <location>
        <begin position="368"/>
        <end position="391"/>
    </location>
</feature>
<feature type="transmembrane region" description="Helical" evidence="2">
    <location>
        <begin position="104"/>
        <end position="128"/>
    </location>
</feature>
<dbReference type="Proteomes" id="UP000282028">
    <property type="component" value="Unassembled WGS sequence"/>
</dbReference>
<proteinExistence type="predicted"/>
<dbReference type="PANTHER" id="PTHR40050:SF1">
    <property type="entry name" value="INNER SPORE COAT PROTEIN H"/>
    <property type="match status" value="1"/>
</dbReference>
<keyword evidence="4" id="KW-1185">Reference proteome</keyword>
<feature type="transmembrane region" description="Helical" evidence="2">
    <location>
        <begin position="336"/>
        <end position="356"/>
    </location>
</feature>
<gene>
    <name evidence="3" type="ORF">EDM52_05980</name>
</gene>
<accession>A0A3M8CM56</accession>
<feature type="transmembrane region" description="Helical" evidence="2">
    <location>
        <begin position="23"/>
        <end position="49"/>
    </location>
</feature>
<keyword evidence="2" id="KW-1133">Transmembrane helix</keyword>
<dbReference type="EMBL" id="RHHR01000009">
    <property type="protein sequence ID" value="RNB75955.1"/>
    <property type="molecule type" value="Genomic_DNA"/>
</dbReference>
<feature type="transmembrane region" description="Helical" evidence="2">
    <location>
        <begin position="162"/>
        <end position="183"/>
    </location>
</feature>
<keyword evidence="2" id="KW-0812">Transmembrane</keyword>
<dbReference type="PANTHER" id="PTHR40050">
    <property type="entry name" value="INNER SPORE COAT PROTEIN H"/>
    <property type="match status" value="1"/>
</dbReference>
<evidence type="ECO:0000256" key="2">
    <source>
        <dbReference type="SAM" id="Phobius"/>
    </source>
</evidence>
<protein>
    <recommendedName>
        <fullName evidence="5">Spore coat protein</fullName>
    </recommendedName>
</protein>
<comment type="caution">
    <text evidence="3">The sequence shown here is derived from an EMBL/GenBank/DDBJ whole genome shotgun (WGS) entry which is preliminary data.</text>
</comment>
<dbReference type="Gene3D" id="2.60.40.10">
    <property type="entry name" value="Immunoglobulins"/>
    <property type="match status" value="1"/>
</dbReference>
<feature type="transmembrane region" description="Helical" evidence="2">
    <location>
        <begin position="423"/>
        <end position="442"/>
    </location>
</feature>
<name>A0A3M8CM56_9BACL</name>
<feature type="transmembrane region" description="Helical" evidence="2">
    <location>
        <begin position="134"/>
        <end position="155"/>
    </location>
</feature>
<dbReference type="Pfam" id="PF16933">
    <property type="entry name" value="PelG"/>
    <property type="match status" value="1"/>
</dbReference>
<feature type="transmembrane region" description="Helical" evidence="2">
    <location>
        <begin position="277"/>
        <end position="295"/>
    </location>
</feature>
<evidence type="ECO:0000256" key="1">
    <source>
        <dbReference type="SAM" id="Coils"/>
    </source>
</evidence>
<dbReference type="InterPro" id="IPR013783">
    <property type="entry name" value="Ig-like_fold"/>
</dbReference>
<feature type="transmembrane region" description="Helical" evidence="2">
    <location>
        <begin position="189"/>
        <end position="209"/>
    </location>
</feature>
<dbReference type="RefSeq" id="WP_122908112.1">
    <property type="nucleotide sequence ID" value="NZ_CBCSBE010000004.1"/>
</dbReference>
<dbReference type="AlphaFoldDB" id="A0A3M8CM56"/>
<evidence type="ECO:0008006" key="5">
    <source>
        <dbReference type="Google" id="ProtNLM"/>
    </source>
</evidence>
<dbReference type="InterPro" id="IPR014867">
    <property type="entry name" value="Spore_coat_CotH_CotH2/3/7"/>
</dbReference>
<dbReference type="OrthoDB" id="3235126at2"/>
<keyword evidence="1" id="KW-0175">Coiled coil</keyword>
<reference evidence="3 4" key="1">
    <citation type="submission" date="2018-10" db="EMBL/GenBank/DDBJ databases">
        <title>Phylogenomics of Brevibacillus.</title>
        <authorList>
            <person name="Dunlap C."/>
        </authorList>
    </citation>
    <scope>NUCLEOTIDE SEQUENCE [LARGE SCALE GENOMIC DNA]</scope>
    <source>
        <strain evidence="3 4">JCM 12215</strain>
    </source>
</reference>
<dbReference type="Pfam" id="PF08757">
    <property type="entry name" value="CotH"/>
    <property type="match status" value="1"/>
</dbReference>
<evidence type="ECO:0000313" key="4">
    <source>
        <dbReference type="Proteomes" id="UP000282028"/>
    </source>
</evidence>
<feature type="transmembrane region" description="Helical" evidence="2">
    <location>
        <begin position="230"/>
        <end position="257"/>
    </location>
</feature>
<organism evidence="3 4">
    <name type="scientific">Brevibacillus invocatus</name>
    <dbReference type="NCBI Taxonomy" id="173959"/>
    <lineage>
        <taxon>Bacteria</taxon>
        <taxon>Bacillati</taxon>
        <taxon>Bacillota</taxon>
        <taxon>Bacilli</taxon>
        <taxon>Bacillales</taxon>
        <taxon>Paenibacillaceae</taxon>
        <taxon>Brevibacillus</taxon>
    </lineage>
</organism>
<feature type="coiled-coil region" evidence="1">
    <location>
        <begin position="855"/>
        <end position="882"/>
    </location>
</feature>